<dbReference type="PROSITE" id="PS00061">
    <property type="entry name" value="ADH_SHORT"/>
    <property type="match status" value="1"/>
</dbReference>
<dbReference type="Gene3D" id="3.40.50.720">
    <property type="entry name" value="NAD(P)-binding Rossmann-like Domain"/>
    <property type="match status" value="1"/>
</dbReference>
<keyword evidence="2 3" id="KW-0560">Oxidoreductase</keyword>
<gene>
    <name evidence="3" type="ORF">CGL56_03225</name>
</gene>
<dbReference type="Pfam" id="PF13561">
    <property type="entry name" value="adh_short_C2"/>
    <property type="match status" value="1"/>
</dbReference>
<comment type="similarity">
    <text evidence="1">Belongs to the short-chain dehydrogenases/reductases (SDR) family.</text>
</comment>
<evidence type="ECO:0000313" key="4">
    <source>
        <dbReference type="Proteomes" id="UP000226437"/>
    </source>
</evidence>
<dbReference type="GO" id="GO:0050090">
    <property type="term" value="F:mannuronate reductase activity"/>
    <property type="evidence" value="ECO:0007669"/>
    <property type="project" value="UniProtKB-EC"/>
</dbReference>
<dbReference type="EC" id="1.1.1.131" evidence="3"/>
<reference evidence="3 4" key="1">
    <citation type="submission" date="2017-10" db="EMBL/GenBank/DDBJ databases">
        <title>The draft genome sequence of Lewinella marina KCTC 32374.</title>
        <authorList>
            <person name="Wang K."/>
        </authorList>
    </citation>
    <scope>NUCLEOTIDE SEQUENCE [LARGE SCALE GENOMIC DNA]</scope>
    <source>
        <strain evidence="3 4">MKG-38</strain>
    </source>
</reference>
<dbReference type="NCBIfam" id="NF006132">
    <property type="entry name" value="PRK08277.1"/>
    <property type="match status" value="1"/>
</dbReference>
<dbReference type="PANTHER" id="PTHR42760:SF115">
    <property type="entry name" value="3-OXOACYL-[ACYL-CARRIER-PROTEIN] REDUCTASE FABG"/>
    <property type="match status" value="1"/>
</dbReference>
<dbReference type="SUPFAM" id="SSF51735">
    <property type="entry name" value="NAD(P)-binding Rossmann-fold domains"/>
    <property type="match status" value="1"/>
</dbReference>
<dbReference type="PRINTS" id="PR00080">
    <property type="entry name" value="SDRFAMILY"/>
</dbReference>
<dbReference type="RefSeq" id="WP_099105043.1">
    <property type="nucleotide sequence ID" value="NZ_JAATJF010000001.1"/>
</dbReference>
<dbReference type="Proteomes" id="UP000226437">
    <property type="component" value="Unassembled WGS sequence"/>
</dbReference>
<evidence type="ECO:0000256" key="2">
    <source>
        <dbReference type="ARBA" id="ARBA00023002"/>
    </source>
</evidence>
<dbReference type="FunFam" id="3.40.50.720:FF:000084">
    <property type="entry name" value="Short-chain dehydrogenase reductase"/>
    <property type="match status" value="1"/>
</dbReference>
<keyword evidence="4" id="KW-1185">Reference proteome</keyword>
<name>A0A2G0CJC1_9BACT</name>
<sequence>MSTLFDLSGKHALLTGGTGALGTAMARGLLGAGARVALLSRNPDNLASAAAELSQSAGDAESVLLLRGDVTDRQSLEAAREELRRKWGKLDILVNAAGGNRPGATIGPDQSFFDLNLDDFAGVSKLNLDGTVIPSLIFGEMITEADRGCIVNISSMAADRAITRVVGYSAAKAGIDNFTKWLAVEMARKYDGRVRVNAIAPGFFIGEQNRRLLLEEDGSLTPRGKTIIASTPMNRFGEAEELMTTLVYLCADASSFVTGIVVPVDGGFSAFSGV</sequence>
<dbReference type="InterPro" id="IPR036291">
    <property type="entry name" value="NAD(P)-bd_dom_sf"/>
</dbReference>
<dbReference type="PRINTS" id="PR00081">
    <property type="entry name" value="GDHRDH"/>
</dbReference>
<dbReference type="OrthoDB" id="9803333at2"/>
<dbReference type="InterPro" id="IPR020904">
    <property type="entry name" value="Sc_DH/Rdtase_CS"/>
</dbReference>
<organism evidence="3 4">
    <name type="scientific">Neolewinella marina</name>
    <dbReference type="NCBI Taxonomy" id="438751"/>
    <lineage>
        <taxon>Bacteria</taxon>
        <taxon>Pseudomonadati</taxon>
        <taxon>Bacteroidota</taxon>
        <taxon>Saprospiria</taxon>
        <taxon>Saprospirales</taxon>
        <taxon>Lewinellaceae</taxon>
        <taxon>Neolewinella</taxon>
    </lineage>
</organism>
<accession>A0A2G0CJC1</accession>
<dbReference type="PANTHER" id="PTHR42760">
    <property type="entry name" value="SHORT-CHAIN DEHYDROGENASES/REDUCTASES FAMILY MEMBER"/>
    <property type="match status" value="1"/>
</dbReference>
<comment type="caution">
    <text evidence="3">The sequence shown here is derived from an EMBL/GenBank/DDBJ whole genome shotgun (WGS) entry which is preliminary data.</text>
</comment>
<dbReference type="EMBL" id="PDLO01000001">
    <property type="protein sequence ID" value="PHL00065.1"/>
    <property type="molecule type" value="Genomic_DNA"/>
</dbReference>
<protein>
    <submittedName>
        <fullName evidence="3">D-mannonate oxidoreductase</fullName>
        <ecNumber evidence="3">1.1.1.131</ecNumber>
    </submittedName>
</protein>
<proteinExistence type="inferred from homology"/>
<evidence type="ECO:0000313" key="3">
    <source>
        <dbReference type="EMBL" id="PHL00065.1"/>
    </source>
</evidence>
<dbReference type="AlphaFoldDB" id="A0A2G0CJC1"/>
<evidence type="ECO:0000256" key="1">
    <source>
        <dbReference type="ARBA" id="ARBA00006484"/>
    </source>
</evidence>
<dbReference type="InterPro" id="IPR002347">
    <property type="entry name" value="SDR_fam"/>
</dbReference>